<dbReference type="AlphaFoldDB" id="A0A6B2LJQ8"/>
<accession>A0A6B2LJQ8</accession>
<sequence length="95" mass="10744">MAFPCKDFFFCSPTKANLSSGKLREISKAIVLDEFLIVLLGKLLLPLVRLGCGWPIVLVAPDEPVVIPKDVPVRPGIWFVVFYVRTDERLVNLFR</sequence>
<organism evidence="1">
    <name type="scientific">Arcella intermedia</name>
    <dbReference type="NCBI Taxonomy" id="1963864"/>
    <lineage>
        <taxon>Eukaryota</taxon>
        <taxon>Amoebozoa</taxon>
        <taxon>Tubulinea</taxon>
        <taxon>Elardia</taxon>
        <taxon>Arcellinida</taxon>
        <taxon>Sphaerothecina</taxon>
        <taxon>Arcellidae</taxon>
        <taxon>Arcella</taxon>
    </lineage>
</organism>
<name>A0A6B2LJQ8_9EUKA</name>
<protein>
    <submittedName>
        <fullName evidence="1">Uncharacterized protein</fullName>
    </submittedName>
</protein>
<reference evidence="1" key="1">
    <citation type="journal article" date="2020" name="J. Eukaryot. Microbiol.">
        <title>De novo Sequencing, Assembly and Annotation of the Transcriptome for the Free-Living Testate Amoeba Arcella intermedia.</title>
        <authorList>
            <person name="Ribeiro G.M."/>
            <person name="Porfirio-Sousa A.L."/>
            <person name="Maurer-Alcala X.X."/>
            <person name="Katz L.A."/>
            <person name="Lahr D.J.G."/>
        </authorList>
    </citation>
    <scope>NUCLEOTIDE SEQUENCE</scope>
</reference>
<proteinExistence type="predicted"/>
<evidence type="ECO:0000313" key="1">
    <source>
        <dbReference type="EMBL" id="NDV37332.1"/>
    </source>
</evidence>
<dbReference type="EMBL" id="GIBP01008363">
    <property type="protein sequence ID" value="NDV37332.1"/>
    <property type="molecule type" value="Transcribed_RNA"/>
</dbReference>